<protein>
    <submittedName>
        <fullName evidence="2">Transport-associated protein</fullName>
    </submittedName>
</protein>
<proteinExistence type="predicted"/>
<reference evidence="2 3" key="1">
    <citation type="submission" date="2014-09" db="EMBL/GenBank/DDBJ databases">
        <title>Genome sequence of Flavobacterium aquidurense RC62.</title>
        <authorList>
            <person name="Kim J.F."/>
            <person name="Kwak M.-J."/>
        </authorList>
    </citation>
    <scope>NUCLEOTIDE SEQUENCE [LARGE SCALE GENOMIC DNA]</scope>
    <source>
        <strain evidence="2 3">RC62</strain>
    </source>
</reference>
<evidence type="ECO:0000313" key="2">
    <source>
        <dbReference type="EMBL" id="KQB39800.1"/>
    </source>
</evidence>
<feature type="domain" description="BON" evidence="1">
    <location>
        <begin position="24"/>
        <end position="83"/>
    </location>
</feature>
<dbReference type="STRING" id="362413.RC62_1494"/>
<gene>
    <name evidence="2" type="ORF">RC62_1494</name>
</gene>
<dbReference type="Proteomes" id="UP000050443">
    <property type="component" value="Unassembled WGS sequence"/>
</dbReference>
<dbReference type="PROSITE" id="PS51257">
    <property type="entry name" value="PROKAR_LIPOPROTEIN"/>
    <property type="match status" value="1"/>
</dbReference>
<sequence>MMKIKSSLFGMMLAVTLVACGPKDADIEKEISAKISSLPGVEVTVVKGVATISGTCNDEAVKQNAESIVKGVKGVKTLVNNCEIPAPEPVVTEAPVEINADSVLNTSVNEVVKTYNGVTATVKDGVVTLTGDIKKDQLPNLIKSVQELKPKKVENKLTIK</sequence>
<comment type="caution">
    <text evidence="2">The sequence shown here is derived from an EMBL/GenBank/DDBJ whole genome shotgun (WGS) entry which is preliminary data.</text>
</comment>
<accession>A0A0Q0S351</accession>
<evidence type="ECO:0000259" key="1">
    <source>
        <dbReference type="Pfam" id="PF04972"/>
    </source>
</evidence>
<dbReference type="PATRIC" id="fig|362413.3.peg.1455"/>
<feature type="domain" description="BON" evidence="1">
    <location>
        <begin position="101"/>
        <end position="160"/>
    </location>
</feature>
<dbReference type="Gene3D" id="3.40.1520.20">
    <property type="match status" value="1"/>
</dbReference>
<dbReference type="AlphaFoldDB" id="A0A0Q0S351"/>
<evidence type="ECO:0000313" key="3">
    <source>
        <dbReference type="Proteomes" id="UP000050443"/>
    </source>
</evidence>
<name>A0A0Q0S351_9FLAO</name>
<dbReference type="InterPro" id="IPR007055">
    <property type="entry name" value="BON_dom"/>
</dbReference>
<organism evidence="2 3">
    <name type="scientific">Flavobacterium aquidurense</name>
    <dbReference type="NCBI Taxonomy" id="362413"/>
    <lineage>
        <taxon>Bacteria</taxon>
        <taxon>Pseudomonadati</taxon>
        <taxon>Bacteroidota</taxon>
        <taxon>Flavobacteriia</taxon>
        <taxon>Flavobacteriales</taxon>
        <taxon>Flavobacteriaceae</taxon>
        <taxon>Flavobacterium</taxon>
    </lineage>
</organism>
<dbReference type="EMBL" id="JRLF01000012">
    <property type="protein sequence ID" value="KQB39800.1"/>
    <property type="molecule type" value="Genomic_DNA"/>
</dbReference>
<dbReference type="Pfam" id="PF04972">
    <property type="entry name" value="BON"/>
    <property type="match status" value="2"/>
</dbReference>